<reference evidence="3" key="1">
    <citation type="journal article" date="2023" name="Mol. Phylogenet. Evol.">
        <title>Genome-scale phylogeny and comparative genomics of the fungal order Sordariales.</title>
        <authorList>
            <person name="Hensen N."/>
            <person name="Bonometti L."/>
            <person name="Westerberg I."/>
            <person name="Brannstrom I.O."/>
            <person name="Guillou S."/>
            <person name="Cros-Aarteil S."/>
            <person name="Calhoun S."/>
            <person name="Haridas S."/>
            <person name="Kuo A."/>
            <person name="Mondo S."/>
            <person name="Pangilinan J."/>
            <person name="Riley R."/>
            <person name="LaButti K."/>
            <person name="Andreopoulos B."/>
            <person name="Lipzen A."/>
            <person name="Chen C."/>
            <person name="Yan M."/>
            <person name="Daum C."/>
            <person name="Ng V."/>
            <person name="Clum A."/>
            <person name="Steindorff A."/>
            <person name="Ohm R.A."/>
            <person name="Martin F."/>
            <person name="Silar P."/>
            <person name="Natvig D.O."/>
            <person name="Lalanne C."/>
            <person name="Gautier V."/>
            <person name="Ament-Velasquez S.L."/>
            <person name="Kruys A."/>
            <person name="Hutchinson M.I."/>
            <person name="Powell A.J."/>
            <person name="Barry K."/>
            <person name="Miller A.N."/>
            <person name="Grigoriev I.V."/>
            <person name="Debuchy R."/>
            <person name="Gladieux P."/>
            <person name="Hiltunen Thoren M."/>
            <person name="Johannesson H."/>
        </authorList>
    </citation>
    <scope>NUCLEOTIDE SEQUENCE</scope>
    <source>
        <strain evidence="3">CBS 990.96</strain>
    </source>
</reference>
<dbReference type="InterPro" id="IPR048263">
    <property type="entry name" value="Arb2"/>
</dbReference>
<feature type="region of interest" description="Disordered" evidence="1">
    <location>
        <begin position="366"/>
        <end position="403"/>
    </location>
</feature>
<evidence type="ECO:0000313" key="4">
    <source>
        <dbReference type="Proteomes" id="UP001301958"/>
    </source>
</evidence>
<dbReference type="Pfam" id="PF22749">
    <property type="entry name" value="Arb2"/>
    <property type="match status" value="1"/>
</dbReference>
<feature type="compositionally biased region" description="Polar residues" evidence="1">
    <location>
        <begin position="389"/>
        <end position="403"/>
    </location>
</feature>
<dbReference type="InterPro" id="IPR053858">
    <property type="entry name" value="Arb2_dom"/>
</dbReference>
<gene>
    <name evidence="3" type="ORF">QBC38DRAFT_496157</name>
</gene>
<proteinExistence type="predicted"/>
<evidence type="ECO:0000259" key="2">
    <source>
        <dbReference type="Pfam" id="PF22749"/>
    </source>
</evidence>
<sequence>MFRRRWSGLPADPVYPTDLTELGYFINEDDEIRFRENPDYYFKFFSYKNERWNERQRFCFNEGVGKVIDSRLDDENLVELRLPIGTPPDQPHVPIRISADLPAHTTRVVLFIGQPIQEFGVLAYRVLSGRGGINKGSVINLVKALKNQKSSAEDDSPPGIIIANPGELIWWPEGKRGLTPTGFHGVPMASAVHFGRRWVEEENGIPGNMTSREHVKMVFEEVLGKMVKKGTKVDVIALGDSADDVEGYLNDDEAWAKFGGMMGSLVVMGGYYDKKQFKCEGFEKFMNERARAYVIHHTPLDSPVAGPGGNLRSRGISYGCPTYSAGAAKITEMLFIVTQPSVLKWIQDVALEGEAYKNKEFEVFGGEDDEEDDQTWRGWTGESDESKTLLPNGTDATDDNNSVLVDGVKDLGLEDK</sequence>
<reference evidence="3" key="2">
    <citation type="submission" date="2023-05" db="EMBL/GenBank/DDBJ databases">
        <authorList>
            <consortium name="Lawrence Berkeley National Laboratory"/>
            <person name="Steindorff A."/>
            <person name="Hensen N."/>
            <person name="Bonometti L."/>
            <person name="Westerberg I."/>
            <person name="Brannstrom I.O."/>
            <person name="Guillou S."/>
            <person name="Cros-Aarteil S."/>
            <person name="Calhoun S."/>
            <person name="Haridas S."/>
            <person name="Kuo A."/>
            <person name="Mondo S."/>
            <person name="Pangilinan J."/>
            <person name="Riley R."/>
            <person name="Labutti K."/>
            <person name="Andreopoulos B."/>
            <person name="Lipzen A."/>
            <person name="Chen C."/>
            <person name="Yanf M."/>
            <person name="Daum C."/>
            <person name="Ng V."/>
            <person name="Clum A."/>
            <person name="Ohm R."/>
            <person name="Martin F."/>
            <person name="Silar P."/>
            <person name="Natvig D."/>
            <person name="Lalanne C."/>
            <person name="Gautier V."/>
            <person name="Ament-Velasquez S.L."/>
            <person name="Kruys A."/>
            <person name="Hutchinson M.I."/>
            <person name="Powell A.J."/>
            <person name="Barry K."/>
            <person name="Miller A.N."/>
            <person name="Grigoriev I.V."/>
            <person name="Debuchy R."/>
            <person name="Gladieux P."/>
            <person name="Thoren M.H."/>
            <person name="Johannesson H."/>
        </authorList>
    </citation>
    <scope>NUCLEOTIDE SEQUENCE</scope>
    <source>
        <strain evidence="3">CBS 990.96</strain>
    </source>
</reference>
<name>A0AAN7BWR2_9PEZI</name>
<evidence type="ECO:0000313" key="3">
    <source>
        <dbReference type="EMBL" id="KAK4231069.1"/>
    </source>
</evidence>
<dbReference type="EMBL" id="MU865295">
    <property type="protein sequence ID" value="KAK4231069.1"/>
    <property type="molecule type" value="Genomic_DNA"/>
</dbReference>
<dbReference type="GO" id="GO:0031048">
    <property type="term" value="P:regulatory ncRNA-mediated heterochromatin formation"/>
    <property type="evidence" value="ECO:0007669"/>
    <property type="project" value="TreeGrafter"/>
</dbReference>
<dbReference type="Proteomes" id="UP001301958">
    <property type="component" value="Unassembled WGS sequence"/>
</dbReference>
<feature type="domain" description="Arb2" evidence="2">
    <location>
        <begin position="15"/>
        <end position="300"/>
    </location>
</feature>
<accession>A0AAN7BWR2</accession>
<protein>
    <submittedName>
        <fullName evidence="3">Arb2 domain-containing protein</fullName>
    </submittedName>
</protein>
<dbReference type="PANTHER" id="PTHR21357:SF4">
    <property type="entry name" value="FAM172 FAMILY PROTEIN HOMOLOG CG10038"/>
    <property type="match status" value="1"/>
</dbReference>
<comment type="caution">
    <text evidence="3">The sequence shown here is derived from an EMBL/GenBank/DDBJ whole genome shotgun (WGS) entry which is preliminary data.</text>
</comment>
<dbReference type="AlphaFoldDB" id="A0AAN7BWR2"/>
<dbReference type="PANTHER" id="PTHR21357">
    <property type="entry name" value="FAM172 FAMILY PROTEIN HOMOLOG CG10038"/>
    <property type="match status" value="1"/>
</dbReference>
<keyword evidence="4" id="KW-1185">Reference proteome</keyword>
<dbReference type="GO" id="GO:0035197">
    <property type="term" value="F:siRNA binding"/>
    <property type="evidence" value="ECO:0007669"/>
    <property type="project" value="TreeGrafter"/>
</dbReference>
<organism evidence="3 4">
    <name type="scientific">Podospora fimiseda</name>
    <dbReference type="NCBI Taxonomy" id="252190"/>
    <lineage>
        <taxon>Eukaryota</taxon>
        <taxon>Fungi</taxon>
        <taxon>Dikarya</taxon>
        <taxon>Ascomycota</taxon>
        <taxon>Pezizomycotina</taxon>
        <taxon>Sordariomycetes</taxon>
        <taxon>Sordariomycetidae</taxon>
        <taxon>Sordariales</taxon>
        <taxon>Podosporaceae</taxon>
        <taxon>Podospora</taxon>
    </lineage>
</organism>
<evidence type="ECO:0000256" key="1">
    <source>
        <dbReference type="SAM" id="MobiDB-lite"/>
    </source>
</evidence>
<dbReference type="GO" id="GO:0005634">
    <property type="term" value="C:nucleus"/>
    <property type="evidence" value="ECO:0007669"/>
    <property type="project" value="TreeGrafter"/>
</dbReference>